<dbReference type="Proteomes" id="UP000305921">
    <property type="component" value="Unassembled WGS sequence"/>
</dbReference>
<reference evidence="2 3" key="1">
    <citation type="submission" date="2019-05" db="EMBL/GenBank/DDBJ databases">
        <title>Streptomyces marianii sp. nov., a novel marine actinomycete from southern coast of India.</title>
        <authorList>
            <person name="Iniyan A.M."/>
            <person name="Wink J."/>
            <person name="Ramprasad E."/>
            <person name="Ramana C.V."/>
            <person name="Bunk B."/>
            <person name="Sproer C."/>
            <person name="Joseph F.-J.R.S."/>
            <person name="Vincent S.G.P."/>
        </authorList>
    </citation>
    <scope>NUCLEOTIDE SEQUENCE [LARGE SCALE GENOMIC DNA]</scope>
    <source>
        <strain evidence="2 3">ICN19</strain>
    </source>
</reference>
<sequence length="112" mass="11296">MSATAVMTSRERAAAQAYVRLLGAVRAALTEPPGAEAPPPPVLLSAPMAEADEALAAAGLVGNEMALFGLVTGLHRRSPSEPSNPSNPSNPSDPAAHRGPRPARVTPRGAGA</sequence>
<name>A0A5R9E0X1_9ACTN</name>
<dbReference type="EMBL" id="VAWE01000001">
    <property type="protein sequence ID" value="TLQ43047.1"/>
    <property type="molecule type" value="Genomic_DNA"/>
</dbReference>
<organism evidence="2 3">
    <name type="scientific">Streptomyces marianii</name>
    <dbReference type="NCBI Taxonomy" id="1817406"/>
    <lineage>
        <taxon>Bacteria</taxon>
        <taxon>Bacillati</taxon>
        <taxon>Actinomycetota</taxon>
        <taxon>Actinomycetes</taxon>
        <taxon>Kitasatosporales</taxon>
        <taxon>Streptomycetaceae</taxon>
        <taxon>Streptomyces</taxon>
    </lineage>
</organism>
<evidence type="ECO:0000313" key="3">
    <source>
        <dbReference type="Proteomes" id="UP000305921"/>
    </source>
</evidence>
<protein>
    <submittedName>
        <fullName evidence="2">Uncharacterized protein</fullName>
    </submittedName>
</protein>
<keyword evidence="3" id="KW-1185">Reference proteome</keyword>
<gene>
    <name evidence="2" type="ORF">FEF34_07705</name>
</gene>
<comment type="caution">
    <text evidence="2">The sequence shown here is derived from an EMBL/GenBank/DDBJ whole genome shotgun (WGS) entry which is preliminary data.</text>
</comment>
<dbReference type="RefSeq" id="WP_138052462.1">
    <property type="nucleotide sequence ID" value="NZ_VAWE01000001.1"/>
</dbReference>
<dbReference type="OrthoDB" id="4244294at2"/>
<evidence type="ECO:0000313" key="2">
    <source>
        <dbReference type="EMBL" id="TLQ43047.1"/>
    </source>
</evidence>
<feature type="compositionally biased region" description="Low complexity" evidence="1">
    <location>
        <begin position="80"/>
        <end position="94"/>
    </location>
</feature>
<evidence type="ECO:0000256" key="1">
    <source>
        <dbReference type="SAM" id="MobiDB-lite"/>
    </source>
</evidence>
<dbReference type="AlphaFoldDB" id="A0A5R9E0X1"/>
<proteinExistence type="predicted"/>
<feature type="region of interest" description="Disordered" evidence="1">
    <location>
        <begin position="73"/>
        <end position="112"/>
    </location>
</feature>
<accession>A0A5R9E0X1</accession>